<keyword evidence="1" id="KW-1133">Transmembrane helix</keyword>
<comment type="caution">
    <text evidence="2">The sequence shown here is derived from an EMBL/GenBank/DDBJ whole genome shotgun (WGS) entry which is preliminary data.</text>
</comment>
<proteinExistence type="predicted"/>
<organism evidence="2 3">
    <name type="scientific">Hexamita inflata</name>
    <dbReference type="NCBI Taxonomy" id="28002"/>
    <lineage>
        <taxon>Eukaryota</taxon>
        <taxon>Metamonada</taxon>
        <taxon>Diplomonadida</taxon>
        <taxon>Hexamitidae</taxon>
        <taxon>Hexamitinae</taxon>
        <taxon>Hexamita</taxon>
    </lineage>
</organism>
<accession>A0ABP1H0V7</accession>
<evidence type="ECO:0000313" key="2">
    <source>
        <dbReference type="EMBL" id="CAL5981455.1"/>
    </source>
</evidence>
<name>A0ABP1H0V7_9EUKA</name>
<evidence type="ECO:0000313" key="3">
    <source>
        <dbReference type="Proteomes" id="UP001642409"/>
    </source>
</evidence>
<gene>
    <name evidence="2" type="ORF">HINF_LOCUS6664</name>
</gene>
<protein>
    <submittedName>
        <fullName evidence="2">Hypothetical_protein</fullName>
    </submittedName>
</protein>
<keyword evidence="1" id="KW-0812">Transmembrane</keyword>
<reference evidence="2 3" key="1">
    <citation type="submission" date="2024-07" db="EMBL/GenBank/DDBJ databases">
        <authorList>
            <person name="Akdeniz Z."/>
        </authorList>
    </citation>
    <scope>NUCLEOTIDE SEQUENCE [LARGE SCALE GENOMIC DNA]</scope>
</reference>
<sequence>MFAVYLQLYQAYVNVMNTESLVFPVDITFSFANNASLSYQVSREIIPLVFYCGDNVIKNSSCYDQMMLYQQSKISLLSIQDQVTTYTYTDVNVYVYQNPVPDAKQNKDSLQTAVILTFISIPVLIVTLFTLYYQLKKHKKLSNRIQDPFKIRETTYEASNVSQADYYQQQIYLKVSNQKITDFRAPRLKEISKKELKEVKFKLGSKKKQKQIFRRPKTELKPMKNNMMLKTGISFMI</sequence>
<evidence type="ECO:0000256" key="1">
    <source>
        <dbReference type="SAM" id="Phobius"/>
    </source>
</evidence>
<keyword evidence="3" id="KW-1185">Reference proteome</keyword>
<dbReference type="Proteomes" id="UP001642409">
    <property type="component" value="Unassembled WGS sequence"/>
</dbReference>
<feature type="transmembrane region" description="Helical" evidence="1">
    <location>
        <begin position="113"/>
        <end position="135"/>
    </location>
</feature>
<keyword evidence="1" id="KW-0472">Membrane</keyword>
<dbReference type="EMBL" id="CAXDID020000013">
    <property type="protein sequence ID" value="CAL5981455.1"/>
    <property type="molecule type" value="Genomic_DNA"/>
</dbReference>